<evidence type="ECO:0000313" key="16">
    <source>
        <dbReference type="Proteomes" id="UP000434580"/>
    </source>
</evidence>
<dbReference type="InterPro" id="IPR003661">
    <property type="entry name" value="HisK_dim/P_dom"/>
</dbReference>
<dbReference type="SUPFAM" id="SSF55785">
    <property type="entry name" value="PYP-like sensor domain (PAS domain)"/>
    <property type="match status" value="1"/>
</dbReference>
<dbReference type="SUPFAM" id="SSF47384">
    <property type="entry name" value="Homodimeric domain of signal transducing histidine kinase"/>
    <property type="match status" value="1"/>
</dbReference>
<dbReference type="PANTHER" id="PTHR43065:SF16">
    <property type="entry name" value="SENSORY HISTIDINE KINASE_PHOSPHATASE NTRB"/>
    <property type="match status" value="1"/>
</dbReference>
<dbReference type="Proteomes" id="UP000434580">
    <property type="component" value="Unassembled WGS sequence"/>
</dbReference>
<evidence type="ECO:0000256" key="5">
    <source>
        <dbReference type="ARBA" id="ARBA00022741"/>
    </source>
</evidence>
<dbReference type="Pfam" id="PF02518">
    <property type="entry name" value="HATPase_c"/>
    <property type="match status" value="1"/>
</dbReference>
<organism evidence="15 16">
    <name type="scientific">BD1-7 clade bacterium</name>
    <dbReference type="NCBI Taxonomy" id="2029982"/>
    <lineage>
        <taxon>Bacteria</taxon>
        <taxon>Pseudomonadati</taxon>
        <taxon>Pseudomonadota</taxon>
        <taxon>Gammaproteobacteria</taxon>
        <taxon>Cellvibrionales</taxon>
        <taxon>Spongiibacteraceae</taxon>
        <taxon>BD1-7 clade</taxon>
    </lineage>
</organism>
<protein>
    <recommendedName>
        <fullName evidence="11">Sensory histidine kinase/phosphatase NtrB</fullName>
        <ecNumber evidence="2">2.7.13.3</ecNumber>
    </recommendedName>
    <alternativeName>
        <fullName evidence="12">Nitrogen regulation protein NR(II)</fullName>
    </alternativeName>
    <alternativeName>
        <fullName evidence="13">Nitrogen regulator II</fullName>
    </alternativeName>
</protein>
<dbReference type="SMART" id="SM00387">
    <property type="entry name" value="HATPase_c"/>
    <property type="match status" value="1"/>
</dbReference>
<dbReference type="NCBIfam" id="NF008293">
    <property type="entry name" value="PRK11073.1"/>
    <property type="match status" value="1"/>
</dbReference>
<evidence type="ECO:0000256" key="9">
    <source>
        <dbReference type="ARBA" id="ARBA00023231"/>
    </source>
</evidence>
<proteinExistence type="predicted"/>
<dbReference type="GO" id="GO:0005524">
    <property type="term" value="F:ATP binding"/>
    <property type="evidence" value="ECO:0007669"/>
    <property type="project" value="UniProtKB-KW"/>
</dbReference>
<evidence type="ECO:0000256" key="13">
    <source>
        <dbReference type="ARBA" id="ARBA00043094"/>
    </source>
</evidence>
<evidence type="ECO:0000256" key="2">
    <source>
        <dbReference type="ARBA" id="ARBA00012438"/>
    </source>
</evidence>
<dbReference type="GO" id="GO:0000155">
    <property type="term" value="F:phosphorelay sensor kinase activity"/>
    <property type="evidence" value="ECO:0007669"/>
    <property type="project" value="InterPro"/>
</dbReference>
<evidence type="ECO:0000256" key="11">
    <source>
        <dbReference type="ARBA" id="ARBA00039567"/>
    </source>
</evidence>
<dbReference type="InterPro" id="IPR005467">
    <property type="entry name" value="His_kinase_dom"/>
</dbReference>
<dbReference type="AlphaFoldDB" id="A0A5S9N6K4"/>
<reference evidence="15 16" key="1">
    <citation type="submission" date="2019-11" db="EMBL/GenBank/DDBJ databases">
        <authorList>
            <person name="Holert J."/>
        </authorList>
    </citation>
    <scope>NUCLEOTIDE SEQUENCE [LARGE SCALE GENOMIC DNA]</scope>
    <source>
        <strain evidence="15">BC5_2</strain>
    </source>
</reference>
<evidence type="ECO:0000313" key="15">
    <source>
        <dbReference type="EMBL" id="CAA0085512.1"/>
    </source>
</evidence>
<dbReference type="PROSITE" id="PS50109">
    <property type="entry name" value="HIS_KIN"/>
    <property type="match status" value="1"/>
</dbReference>
<dbReference type="Pfam" id="PF00512">
    <property type="entry name" value="HisKA"/>
    <property type="match status" value="1"/>
</dbReference>
<evidence type="ECO:0000256" key="12">
    <source>
        <dbReference type="ARBA" id="ARBA00042313"/>
    </source>
</evidence>
<dbReference type="InterPro" id="IPR000014">
    <property type="entry name" value="PAS"/>
</dbReference>
<evidence type="ECO:0000256" key="3">
    <source>
        <dbReference type="ARBA" id="ARBA00022553"/>
    </source>
</evidence>
<evidence type="ECO:0000256" key="4">
    <source>
        <dbReference type="ARBA" id="ARBA00022679"/>
    </source>
</evidence>
<comment type="catalytic activity">
    <reaction evidence="1">
        <text>ATP + protein L-histidine = ADP + protein N-phospho-L-histidine.</text>
        <dbReference type="EC" id="2.7.13.3"/>
    </reaction>
</comment>
<evidence type="ECO:0000256" key="8">
    <source>
        <dbReference type="ARBA" id="ARBA00023012"/>
    </source>
</evidence>
<dbReference type="PANTHER" id="PTHR43065">
    <property type="entry name" value="SENSOR HISTIDINE KINASE"/>
    <property type="match status" value="1"/>
</dbReference>
<dbReference type="PRINTS" id="PR00344">
    <property type="entry name" value="BCTRLSENSOR"/>
</dbReference>
<dbReference type="OrthoDB" id="9789238at2"/>
<keyword evidence="4 15" id="KW-0808">Transferase</keyword>
<dbReference type="InterPro" id="IPR036097">
    <property type="entry name" value="HisK_dim/P_sf"/>
</dbReference>
<accession>A0A5S9N6K4</accession>
<dbReference type="Gene3D" id="3.30.565.10">
    <property type="entry name" value="Histidine kinase-like ATPase, C-terminal domain"/>
    <property type="match status" value="1"/>
</dbReference>
<dbReference type="InterPro" id="IPR004358">
    <property type="entry name" value="Sig_transdc_His_kin-like_C"/>
</dbReference>
<dbReference type="InterPro" id="IPR036890">
    <property type="entry name" value="HATPase_C_sf"/>
</dbReference>
<keyword evidence="5" id="KW-0547">Nucleotide-binding</keyword>
<dbReference type="EMBL" id="CACSII010000001">
    <property type="protein sequence ID" value="CAA0085512.1"/>
    <property type="molecule type" value="Genomic_DNA"/>
</dbReference>
<keyword evidence="9" id="KW-0535">Nitrogen fixation</keyword>
<evidence type="ECO:0000256" key="7">
    <source>
        <dbReference type="ARBA" id="ARBA00022840"/>
    </source>
</evidence>
<keyword evidence="3" id="KW-0597">Phosphoprotein</keyword>
<evidence type="ECO:0000256" key="6">
    <source>
        <dbReference type="ARBA" id="ARBA00022777"/>
    </source>
</evidence>
<dbReference type="Gene3D" id="1.10.287.130">
    <property type="match status" value="1"/>
</dbReference>
<dbReference type="CDD" id="cd00082">
    <property type="entry name" value="HisKA"/>
    <property type="match status" value="1"/>
</dbReference>
<gene>
    <name evidence="15" type="primary">glnL</name>
    <name evidence="15" type="ORF">DPBNPPHM_00883</name>
</gene>
<keyword evidence="7" id="KW-0067">ATP-binding</keyword>
<sequence>MKLAEPLYRSIFDNMHIAVLLVDDEMALRYMNASAESLLQISAQRQLGARIDSLFSENGAYPEGLVKAISERQRLTKRKTLLRLPNLEEISVNYTVTPFHDQDSWFLMEIEQLDRVLQISQEEMLVSSQAVAQHMIRGLAHEIKNPLGGLRGAAQLLERELDNDEHREYTDIIIQEADRLRNLVDRLLGPHKSMQMESLNILEVLEYVRKLVAVECPSHIRTLIDYDPSIPNICGDREQLVQAMLNIMRNAMQALSDQEVGVITLRTRIQRKFTIGNTQHNIILRVDITDNGPGIPADLVDNLFFPMVSGRAEGTGLGLSIAQSVVNRHNGLIKFETQRGETTFSIFLPLEPINE</sequence>
<keyword evidence="8" id="KW-0902">Two-component regulatory system</keyword>
<comment type="function">
    <text evidence="10">Member of the two-component regulatory system NtrB/NtrC, which controls expression of the nitrogen-regulated (ntr) genes in response to nitrogen limitation. Under conditions of nitrogen limitation, NtrB autophosphorylates and transfers the phosphoryl group to NtrC. In the presence of nitrogen, acts as a phosphatase that dephosphorylates and inactivates NtrC.</text>
</comment>
<dbReference type="SMART" id="SM00388">
    <property type="entry name" value="HisKA"/>
    <property type="match status" value="1"/>
</dbReference>
<dbReference type="Gene3D" id="3.30.450.20">
    <property type="entry name" value="PAS domain"/>
    <property type="match status" value="1"/>
</dbReference>
<feature type="domain" description="Histidine kinase" evidence="14">
    <location>
        <begin position="138"/>
        <end position="352"/>
    </location>
</feature>
<keyword evidence="6 15" id="KW-0418">Kinase</keyword>
<dbReference type="EC" id="2.7.13.3" evidence="2"/>
<name>A0A5S9N6K4_9GAMM</name>
<dbReference type="InterPro" id="IPR035965">
    <property type="entry name" value="PAS-like_dom_sf"/>
</dbReference>
<evidence type="ECO:0000256" key="1">
    <source>
        <dbReference type="ARBA" id="ARBA00000085"/>
    </source>
</evidence>
<dbReference type="InterPro" id="IPR003594">
    <property type="entry name" value="HATPase_dom"/>
</dbReference>
<evidence type="ECO:0000256" key="10">
    <source>
        <dbReference type="ARBA" id="ARBA00037696"/>
    </source>
</evidence>
<dbReference type="SUPFAM" id="SSF55874">
    <property type="entry name" value="ATPase domain of HSP90 chaperone/DNA topoisomerase II/histidine kinase"/>
    <property type="match status" value="1"/>
</dbReference>
<evidence type="ECO:0000259" key="14">
    <source>
        <dbReference type="PROSITE" id="PS50109"/>
    </source>
</evidence>
<dbReference type="Pfam" id="PF13188">
    <property type="entry name" value="PAS_8"/>
    <property type="match status" value="1"/>
</dbReference>